<keyword evidence="2 7" id="KW-0963">Cytoplasm</keyword>
<dbReference type="AlphaFoldDB" id="A0A023GGP9"/>
<evidence type="ECO:0000256" key="7">
    <source>
        <dbReference type="PIRNR" id="PIRNR038038"/>
    </source>
</evidence>
<evidence type="ECO:0000256" key="1">
    <source>
        <dbReference type="ARBA" id="ARBA00004496"/>
    </source>
</evidence>
<dbReference type="EMBL" id="GBBM01002286">
    <property type="protein sequence ID" value="JAC33132.1"/>
    <property type="molecule type" value="mRNA"/>
</dbReference>
<comment type="function">
    <text evidence="7">The SMN complex catalyzes the assembly of small nuclear ribonucleoproteins (snRNPs), the building blocks of the spliceosome, and thereby plays an important role in the splicing of cellular pre-mRNAs.</text>
</comment>
<comment type="subcellular location">
    <subcellularLocation>
        <location evidence="1">Cytoplasm</location>
    </subcellularLocation>
</comment>
<evidence type="ECO:0000256" key="2">
    <source>
        <dbReference type="ARBA" id="ARBA00022490"/>
    </source>
</evidence>
<evidence type="ECO:0000256" key="3">
    <source>
        <dbReference type="ARBA" id="ARBA00022664"/>
    </source>
</evidence>
<dbReference type="Gene3D" id="1.20.58.1070">
    <property type="match status" value="1"/>
</dbReference>
<protein>
    <recommendedName>
        <fullName evidence="6 7">Gem-associated protein 2</fullName>
    </recommendedName>
</protein>
<organism evidence="8">
    <name type="scientific">Amblyomma triste</name>
    <name type="common">Neotropical tick</name>
    <dbReference type="NCBI Taxonomy" id="251400"/>
    <lineage>
        <taxon>Eukaryota</taxon>
        <taxon>Metazoa</taxon>
        <taxon>Ecdysozoa</taxon>
        <taxon>Arthropoda</taxon>
        <taxon>Chelicerata</taxon>
        <taxon>Arachnida</taxon>
        <taxon>Acari</taxon>
        <taxon>Parasitiformes</taxon>
        <taxon>Ixodida</taxon>
        <taxon>Ixodoidea</taxon>
        <taxon>Ixodidae</taxon>
        <taxon>Amblyomminae</taxon>
        <taxon>Amblyomma</taxon>
    </lineage>
</organism>
<dbReference type="PIRSF" id="PIRSF038038">
    <property type="entry name" value="SMN_Gemin2"/>
    <property type="match status" value="1"/>
</dbReference>
<comment type="subunit">
    <text evidence="7">Part of the core SMN complex.</text>
</comment>
<name>A0A023GGP9_AMBTT</name>
<dbReference type="PANTHER" id="PTHR12794:SF0">
    <property type="entry name" value="GEM-ASSOCIATED PROTEIN 2"/>
    <property type="match status" value="1"/>
</dbReference>
<reference evidence="8" key="1">
    <citation type="submission" date="2014-03" db="EMBL/GenBank/DDBJ databases">
        <title>The sialotranscriptome of Amblyomma triste, Amblyomma parvum and Amblyomma cajennense ticks, uncovered by 454-based RNA-seq.</title>
        <authorList>
            <person name="Garcia G.R."/>
            <person name="Gardinassi L.G."/>
            <person name="Ribeiro J.M."/>
            <person name="Anatriello E."/>
            <person name="Ferreira B.R."/>
            <person name="Moreira H.N."/>
            <person name="Mafra C."/>
            <person name="Olegario M.M."/>
            <person name="Szabo P.J."/>
            <person name="Miranda-Santos I.K."/>
            <person name="Maruyama S.R."/>
        </authorList>
    </citation>
    <scope>NUCLEOTIDE SEQUENCE</scope>
    <source>
        <strain evidence="8">Mato Grasso do Sul</strain>
        <tissue evidence="8">Salivary glands</tissue>
    </source>
</reference>
<keyword evidence="3 7" id="KW-0507">mRNA processing</keyword>
<dbReference type="InterPro" id="IPR017364">
    <property type="entry name" value="GEMIN2"/>
</dbReference>
<dbReference type="Gene3D" id="1.20.5.220">
    <property type="match status" value="1"/>
</dbReference>
<evidence type="ECO:0000313" key="8">
    <source>
        <dbReference type="EMBL" id="JAC33132.1"/>
    </source>
</evidence>
<comment type="similarity">
    <text evidence="5 7">Belongs to the gemin-2 family.</text>
</comment>
<keyword evidence="4 7" id="KW-0508">mRNA splicing</keyword>
<dbReference type="GO" id="GO:0000245">
    <property type="term" value="P:spliceosomal complex assembly"/>
    <property type="evidence" value="ECO:0007669"/>
    <property type="project" value="UniProtKB-UniRule"/>
</dbReference>
<dbReference type="GO" id="GO:0005681">
    <property type="term" value="C:spliceosomal complex"/>
    <property type="evidence" value="ECO:0007669"/>
    <property type="project" value="UniProtKB-UniRule"/>
</dbReference>
<dbReference type="GO" id="GO:0000387">
    <property type="term" value="P:spliceosomal snRNP assembly"/>
    <property type="evidence" value="ECO:0007669"/>
    <property type="project" value="UniProtKB-UniRule"/>
</dbReference>
<dbReference type="InterPro" id="IPR035426">
    <property type="entry name" value="Gemin2/Brr1"/>
</dbReference>
<evidence type="ECO:0000256" key="6">
    <source>
        <dbReference type="ARBA" id="ARBA00047179"/>
    </source>
</evidence>
<dbReference type="Pfam" id="PF04938">
    <property type="entry name" value="SIP1"/>
    <property type="match status" value="1"/>
</dbReference>
<sequence>MSDDDKFESMYRVFPVEDTGEDYDLELPPTTANEYLRRVQIEASSCPDVVVANLDTSKFLGKQTVTFSNSNDCPPPPEGYAPSREWQRKQVYSFHVTRQKIAKRKAVLKQNNEKCPVRLPRIEDKDRWKAICCGSASSSIHPLVSIVTTIQQQKIEAIISYSTQWIEEDGFCASMGKWLYALLACVEKPLHPDICSNIRALARACAAARRKLTSKEDPNLAPLNLIICLIASYFSQTDLADN</sequence>
<proteinExistence type="evidence at transcript level"/>
<accession>A0A023GGP9</accession>
<evidence type="ECO:0000256" key="4">
    <source>
        <dbReference type="ARBA" id="ARBA00023187"/>
    </source>
</evidence>
<dbReference type="GO" id="GO:0032797">
    <property type="term" value="C:SMN complex"/>
    <property type="evidence" value="ECO:0007669"/>
    <property type="project" value="UniProtKB-UniRule"/>
</dbReference>
<evidence type="ECO:0000256" key="5">
    <source>
        <dbReference type="ARBA" id="ARBA00025758"/>
    </source>
</evidence>
<dbReference type="PANTHER" id="PTHR12794">
    <property type="entry name" value="GEMIN2"/>
    <property type="match status" value="1"/>
</dbReference>